<gene>
    <name evidence="9" type="ORF">L202_07527</name>
</gene>
<comment type="similarity">
    <text evidence="2 7">Belongs to the derlin family.</text>
</comment>
<dbReference type="Proteomes" id="UP000094065">
    <property type="component" value="Unassembled WGS sequence"/>
</dbReference>
<accession>A0A1E3HCI7</accession>
<feature type="region of interest" description="Disordered" evidence="8">
    <location>
        <begin position="1"/>
        <end position="20"/>
    </location>
</feature>
<organism evidence="9 10">
    <name type="scientific">Cryptococcus amylolentus CBS 6039</name>
    <dbReference type="NCBI Taxonomy" id="1295533"/>
    <lineage>
        <taxon>Eukaryota</taxon>
        <taxon>Fungi</taxon>
        <taxon>Dikarya</taxon>
        <taxon>Basidiomycota</taxon>
        <taxon>Agaricomycotina</taxon>
        <taxon>Tremellomycetes</taxon>
        <taxon>Tremellales</taxon>
        <taxon>Cryptococcaceae</taxon>
        <taxon>Cryptococcus</taxon>
    </lineage>
</organism>
<dbReference type="OrthoDB" id="1716531at2759"/>
<protein>
    <recommendedName>
        <fullName evidence="7">Derlin</fullName>
    </recommendedName>
</protein>
<proteinExistence type="inferred from homology"/>
<reference evidence="9 10" key="1">
    <citation type="submission" date="2016-06" db="EMBL/GenBank/DDBJ databases">
        <title>Evolution of pathogenesis and genome organization in the Tremellales.</title>
        <authorList>
            <person name="Cuomo C."/>
            <person name="Litvintseva A."/>
            <person name="Heitman J."/>
            <person name="Chen Y."/>
            <person name="Sun S."/>
            <person name="Springer D."/>
            <person name="Dromer F."/>
            <person name="Young S."/>
            <person name="Zeng Q."/>
            <person name="Chapman S."/>
            <person name="Gujja S."/>
            <person name="Saif S."/>
            <person name="Birren B."/>
        </authorList>
    </citation>
    <scope>NUCLEOTIDE SEQUENCE [LARGE SCALE GENOMIC DNA]</scope>
    <source>
        <strain evidence="9 10">CBS 6039</strain>
    </source>
</reference>
<dbReference type="GO" id="GO:0005789">
    <property type="term" value="C:endoplasmic reticulum membrane"/>
    <property type="evidence" value="ECO:0007669"/>
    <property type="project" value="UniProtKB-SubCell"/>
</dbReference>
<feature type="compositionally biased region" description="Basic residues" evidence="8">
    <location>
        <begin position="1"/>
        <end position="12"/>
    </location>
</feature>
<evidence type="ECO:0000256" key="5">
    <source>
        <dbReference type="ARBA" id="ARBA00022989"/>
    </source>
</evidence>
<evidence type="ECO:0000256" key="8">
    <source>
        <dbReference type="SAM" id="MobiDB-lite"/>
    </source>
</evidence>
<evidence type="ECO:0000313" key="10">
    <source>
        <dbReference type="Proteomes" id="UP000094065"/>
    </source>
</evidence>
<dbReference type="GeneID" id="30158836"/>
<evidence type="ECO:0000256" key="7">
    <source>
        <dbReference type="RuleBase" id="RU363059"/>
    </source>
</evidence>
<name>A0A1E3HCI7_9TREE</name>
<dbReference type="InterPro" id="IPR007599">
    <property type="entry name" value="DER1"/>
</dbReference>
<feature type="transmembrane region" description="Helical" evidence="7">
    <location>
        <begin position="158"/>
        <end position="180"/>
    </location>
</feature>
<dbReference type="STRING" id="1295533.A0A1E3HCI7"/>
<evidence type="ECO:0000256" key="6">
    <source>
        <dbReference type="ARBA" id="ARBA00023136"/>
    </source>
</evidence>
<feature type="transmembrane region" description="Helical" evidence="7">
    <location>
        <begin position="113"/>
        <end position="146"/>
    </location>
</feature>
<comment type="caution">
    <text evidence="7">Lacks conserved residue(s) required for the propagation of feature annotation.</text>
</comment>
<dbReference type="EMBL" id="AWGJ01000012">
    <property type="protein sequence ID" value="ODN74057.1"/>
    <property type="molecule type" value="Genomic_DNA"/>
</dbReference>
<comment type="subcellular location">
    <subcellularLocation>
        <location evidence="1 7">Endoplasmic reticulum membrane</location>
        <topology evidence="1 7">Multi-pass membrane protein</topology>
    </subcellularLocation>
</comment>
<dbReference type="AlphaFoldDB" id="A0A1E3HCI7"/>
<dbReference type="InterPro" id="IPR035952">
    <property type="entry name" value="Rhomboid-like_sf"/>
</dbReference>
<evidence type="ECO:0000256" key="1">
    <source>
        <dbReference type="ARBA" id="ARBA00004477"/>
    </source>
</evidence>
<dbReference type="Pfam" id="PF04511">
    <property type="entry name" value="DER1"/>
    <property type="match status" value="1"/>
</dbReference>
<evidence type="ECO:0000256" key="3">
    <source>
        <dbReference type="ARBA" id="ARBA00022692"/>
    </source>
</evidence>
<feature type="transmembrane region" description="Helical" evidence="7">
    <location>
        <begin position="69"/>
        <end position="93"/>
    </location>
</feature>
<dbReference type="RefSeq" id="XP_018989919.1">
    <property type="nucleotide sequence ID" value="XM_019142276.1"/>
</dbReference>
<keyword evidence="4 7" id="KW-0256">Endoplasmic reticulum</keyword>
<keyword evidence="10" id="KW-1185">Reference proteome</keyword>
<keyword evidence="5 7" id="KW-1133">Transmembrane helix</keyword>
<keyword evidence="3 7" id="KW-0812">Transmembrane</keyword>
<keyword evidence="6 7" id="KW-0472">Membrane</keyword>
<evidence type="ECO:0000256" key="2">
    <source>
        <dbReference type="ARBA" id="ARBA00008917"/>
    </source>
</evidence>
<evidence type="ECO:0000313" key="9">
    <source>
        <dbReference type="EMBL" id="ODN74057.1"/>
    </source>
</evidence>
<sequence length="235" mass="26833">MDLRHPARHSSLGRRFSSNQSPSGMCLVNVTDGVCGDWGARLIISQECQAVAPLQLYFSWRGAVVNMQLWRFITTFLYFGPISLDLLFHVFFIMRYSRLLEENSFANRRPDYAWLLFLCASFLLVVSSVTTLPFLSSSLAFALVYIWSRRNPAVKMSLFGVVTITAPYLPISLIIFTWMFQGGYRAAIPDIVGMLAGHTYVFLQDYWPREMWSISGNPEVQTPAFVRRLFGQEGQ</sequence>
<comment type="caution">
    <text evidence="9">The sequence shown here is derived from an EMBL/GenBank/DDBJ whole genome shotgun (WGS) entry which is preliminary data.</text>
</comment>
<dbReference type="GO" id="GO:0006950">
    <property type="term" value="P:response to stress"/>
    <property type="evidence" value="ECO:0007669"/>
    <property type="project" value="UniProtKB-ARBA"/>
</dbReference>
<dbReference type="PANTHER" id="PTHR11009">
    <property type="entry name" value="DER1-LIKE PROTEIN, DERLIN"/>
    <property type="match status" value="1"/>
</dbReference>
<dbReference type="SUPFAM" id="SSF144091">
    <property type="entry name" value="Rhomboid-like"/>
    <property type="match status" value="1"/>
</dbReference>
<comment type="function">
    <text evidence="7">May be involved in the degradation of misfolded endoplasmic reticulum (ER) luminal proteins.</text>
</comment>
<evidence type="ECO:0000256" key="4">
    <source>
        <dbReference type="ARBA" id="ARBA00022824"/>
    </source>
</evidence>